<gene>
    <name evidence="1" type="ORF">MEUPH1_LOCUS9685</name>
</gene>
<protein>
    <submittedName>
        <fullName evidence="1">Uncharacterized protein</fullName>
    </submittedName>
</protein>
<dbReference type="Proteomes" id="UP001160148">
    <property type="component" value="Unassembled WGS sequence"/>
</dbReference>
<accession>A0AAV0WD71</accession>
<organism evidence="1 2">
    <name type="scientific">Macrosiphum euphorbiae</name>
    <name type="common">potato aphid</name>
    <dbReference type="NCBI Taxonomy" id="13131"/>
    <lineage>
        <taxon>Eukaryota</taxon>
        <taxon>Metazoa</taxon>
        <taxon>Ecdysozoa</taxon>
        <taxon>Arthropoda</taxon>
        <taxon>Hexapoda</taxon>
        <taxon>Insecta</taxon>
        <taxon>Pterygota</taxon>
        <taxon>Neoptera</taxon>
        <taxon>Paraneoptera</taxon>
        <taxon>Hemiptera</taxon>
        <taxon>Sternorrhyncha</taxon>
        <taxon>Aphidomorpha</taxon>
        <taxon>Aphidoidea</taxon>
        <taxon>Aphididae</taxon>
        <taxon>Macrosiphini</taxon>
        <taxon>Macrosiphum</taxon>
    </lineage>
</organism>
<dbReference type="AlphaFoldDB" id="A0AAV0WD71"/>
<comment type="caution">
    <text evidence="1">The sequence shown here is derived from an EMBL/GenBank/DDBJ whole genome shotgun (WGS) entry which is preliminary data.</text>
</comment>
<sequence length="126" mass="14912">MNTNKNPNLSVKKKKQNIIQLRQPCRDPISQKWRKKLRRIDEINRAMASNINFLMTNKIACDDMEIKYLKLKKKVLDTEEKLLMNGINTTEYPAFCSEEEVRTSDSEVIKDPKFELLLLIEINRKK</sequence>
<evidence type="ECO:0000313" key="1">
    <source>
        <dbReference type="EMBL" id="CAI6353578.1"/>
    </source>
</evidence>
<dbReference type="EMBL" id="CARXXK010000002">
    <property type="protein sequence ID" value="CAI6353578.1"/>
    <property type="molecule type" value="Genomic_DNA"/>
</dbReference>
<evidence type="ECO:0000313" key="2">
    <source>
        <dbReference type="Proteomes" id="UP001160148"/>
    </source>
</evidence>
<reference evidence="1 2" key="1">
    <citation type="submission" date="2023-01" db="EMBL/GenBank/DDBJ databases">
        <authorList>
            <person name="Whitehead M."/>
        </authorList>
    </citation>
    <scope>NUCLEOTIDE SEQUENCE [LARGE SCALE GENOMIC DNA]</scope>
</reference>
<proteinExistence type="predicted"/>
<keyword evidence="2" id="KW-1185">Reference proteome</keyword>
<name>A0AAV0WD71_9HEMI</name>